<keyword evidence="2" id="KW-1185">Reference proteome</keyword>
<sequence>MPNNQILTLEETRRLIEAGELLLIAASQELLDQLPAGQWLGGTIPYFMSEAGAEKNLQHLFVSRLSNLAQSAEIKSYSAQELEQMLADRPKNGFSYIAMPVFSEVHKAYAVEIGQYESLYDSPILGWITGKDLEAEDEQFPAVYHGPTASCLSNKAVMMHIELPESQYAEIEIYNPYEQGQGDRIQFLENDFSAAEVLINGEKQNFAHYCRANEIKGQLPLLANYSGALVNVDIERIEEDRVYFYGPVSTDQVYYWAKEITYSPNAFLDKMPKEKAQTAFNCISIYFNFQLNGVRLANYGGLFTFGEIAYLLLNQTLVLLYIQDK</sequence>
<dbReference type="STRING" id="984262.SGRA_1295"/>
<dbReference type="AlphaFoldDB" id="H6L5B6"/>
<dbReference type="InterPro" id="IPR054249">
    <property type="entry name" value="DUF6976"/>
</dbReference>
<dbReference type="KEGG" id="sgn:SGRA_1295"/>
<dbReference type="HOGENOM" id="CLU_854985_0_0_10"/>
<organism evidence="1 2">
    <name type="scientific">Saprospira grandis (strain Lewin)</name>
    <dbReference type="NCBI Taxonomy" id="984262"/>
    <lineage>
        <taxon>Bacteria</taxon>
        <taxon>Pseudomonadati</taxon>
        <taxon>Bacteroidota</taxon>
        <taxon>Saprospiria</taxon>
        <taxon>Saprospirales</taxon>
        <taxon>Saprospiraceae</taxon>
        <taxon>Saprospira</taxon>
    </lineage>
</organism>
<dbReference type="eggNOG" id="ENOG502Z7SH">
    <property type="taxonomic scope" value="Bacteria"/>
</dbReference>
<gene>
    <name evidence="1" type="ordered locus">SGRA_1295</name>
</gene>
<reference evidence="1 2" key="1">
    <citation type="journal article" date="2012" name="Stand. Genomic Sci.">
        <title>Complete genome sequencing and analysis of Saprospira grandis str. Lewin, a predatory marine bacterium.</title>
        <authorList>
            <person name="Saw J.H."/>
            <person name="Yuryev A."/>
            <person name="Kanbe M."/>
            <person name="Hou S."/>
            <person name="Young A.G."/>
            <person name="Aizawa S."/>
            <person name="Alam M."/>
        </authorList>
    </citation>
    <scope>NUCLEOTIDE SEQUENCE [LARGE SCALE GENOMIC DNA]</scope>
    <source>
        <strain evidence="1 2">Lewin</strain>
    </source>
</reference>
<name>H6L5B6_SAPGL</name>
<dbReference type="Proteomes" id="UP000007519">
    <property type="component" value="Chromosome"/>
</dbReference>
<protein>
    <submittedName>
        <fullName evidence="1">Uncharacterized protein</fullName>
    </submittedName>
</protein>
<accession>H6L5B6</accession>
<dbReference type="OrthoDB" id="5622143at2"/>
<dbReference type="Pfam" id="PF22396">
    <property type="entry name" value="DUF6976"/>
    <property type="match status" value="1"/>
</dbReference>
<evidence type="ECO:0000313" key="2">
    <source>
        <dbReference type="Proteomes" id="UP000007519"/>
    </source>
</evidence>
<dbReference type="RefSeq" id="WP_015691675.1">
    <property type="nucleotide sequence ID" value="NC_016940.1"/>
</dbReference>
<evidence type="ECO:0000313" key="1">
    <source>
        <dbReference type="EMBL" id="AFC24030.1"/>
    </source>
</evidence>
<proteinExistence type="predicted"/>
<dbReference type="EMBL" id="CP002831">
    <property type="protein sequence ID" value="AFC24030.1"/>
    <property type="molecule type" value="Genomic_DNA"/>
</dbReference>